<keyword evidence="4 6" id="KW-0378">Hydrolase</keyword>
<dbReference type="Gene3D" id="1.10.246.130">
    <property type="match status" value="1"/>
</dbReference>
<dbReference type="EC" id="3.4.19.13" evidence="4"/>
<name>A0A7K6EZP9_9CORV</name>
<dbReference type="UniPathway" id="UPA00204"/>
<feature type="binding site" evidence="3">
    <location>
        <position position="427"/>
    </location>
    <ligand>
        <name>L-glutamate</name>
        <dbReference type="ChEBI" id="CHEBI:29985"/>
    </ligand>
</feature>
<dbReference type="Pfam" id="PF01019">
    <property type="entry name" value="G_glu_transpept"/>
    <property type="match status" value="1"/>
</dbReference>
<accession>A0A7K6EZP9</accession>
<feature type="binding site" evidence="3">
    <location>
        <position position="107"/>
    </location>
    <ligand>
        <name>L-glutamate</name>
        <dbReference type="ChEBI" id="CHEBI:29985"/>
    </ligand>
</feature>
<evidence type="ECO:0000256" key="3">
    <source>
        <dbReference type="PIRSR" id="PIRSR600101-2"/>
    </source>
</evidence>
<dbReference type="InterPro" id="IPR029055">
    <property type="entry name" value="Ntn_hydrolases_N"/>
</dbReference>
<keyword evidence="7" id="KW-1185">Reference proteome</keyword>
<comment type="caution">
    <text evidence="6">The sequence shown here is derived from an EMBL/GenBank/DDBJ whole genome shotgun (WGS) entry which is preliminary data.</text>
</comment>
<gene>
    <name evidence="6" type="primary">Ggt5</name>
    <name evidence="6" type="ORF">DAPCHR_R09789</name>
</gene>
<keyword evidence="5" id="KW-0732">Signal</keyword>
<evidence type="ECO:0000313" key="6">
    <source>
        <dbReference type="EMBL" id="NWV44660.1"/>
    </source>
</evidence>
<dbReference type="PANTHER" id="PTHR11686:SF19">
    <property type="entry name" value="GLUTATHIONE HYDROLASE 5 PROENZYME"/>
    <property type="match status" value="1"/>
</dbReference>
<dbReference type="InterPro" id="IPR000101">
    <property type="entry name" value="GGT_peptidase"/>
</dbReference>
<evidence type="ECO:0000256" key="4">
    <source>
        <dbReference type="RuleBase" id="RU368068"/>
    </source>
</evidence>
<organism evidence="6 7">
    <name type="scientific">Daphoenositta chrysoptera</name>
    <name type="common">varied sittella</name>
    <dbReference type="NCBI Taxonomy" id="254528"/>
    <lineage>
        <taxon>Eukaryota</taxon>
        <taxon>Metazoa</taxon>
        <taxon>Chordata</taxon>
        <taxon>Craniata</taxon>
        <taxon>Vertebrata</taxon>
        <taxon>Euteleostomi</taxon>
        <taxon>Archelosauria</taxon>
        <taxon>Archosauria</taxon>
        <taxon>Dinosauria</taxon>
        <taxon>Saurischia</taxon>
        <taxon>Theropoda</taxon>
        <taxon>Coelurosauria</taxon>
        <taxon>Aves</taxon>
        <taxon>Neognathae</taxon>
        <taxon>Neoaves</taxon>
        <taxon>Telluraves</taxon>
        <taxon>Australaves</taxon>
        <taxon>Passeriformes</taxon>
        <taxon>Corvoidea</taxon>
        <taxon>Pachycephalidae</taxon>
        <taxon>Daphoenositta</taxon>
    </lineage>
</organism>
<feature type="active site" description="Nucleophile" evidence="2">
    <location>
        <position position="385"/>
    </location>
</feature>
<dbReference type="InterPro" id="IPR043137">
    <property type="entry name" value="GGT_ssub_C"/>
</dbReference>
<keyword evidence="4" id="KW-0808">Transferase</keyword>
<feature type="chain" id="PRO_5029800529" description="Glutathione hydrolase" evidence="5">
    <location>
        <begin position="20"/>
        <end position="571"/>
    </location>
</feature>
<evidence type="ECO:0000256" key="5">
    <source>
        <dbReference type="SAM" id="SignalP"/>
    </source>
</evidence>
<dbReference type="GO" id="GO:0036374">
    <property type="term" value="F:glutathione hydrolase activity"/>
    <property type="evidence" value="ECO:0007669"/>
    <property type="project" value="UniProtKB-UniRule"/>
</dbReference>
<dbReference type="GO" id="GO:0006751">
    <property type="term" value="P:glutathione catabolic process"/>
    <property type="evidence" value="ECO:0007669"/>
    <property type="project" value="UniProtKB-UniRule"/>
</dbReference>
<dbReference type="EMBL" id="VZRO01000017">
    <property type="protein sequence ID" value="NWV44660.1"/>
    <property type="molecule type" value="Genomic_DNA"/>
</dbReference>
<dbReference type="AlphaFoldDB" id="A0A7K6EZP9"/>
<evidence type="ECO:0000256" key="2">
    <source>
        <dbReference type="PIRSR" id="PIRSR600101-1"/>
    </source>
</evidence>
<dbReference type="GO" id="GO:0006954">
    <property type="term" value="P:inflammatory response"/>
    <property type="evidence" value="ECO:0007669"/>
    <property type="project" value="TreeGrafter"/>
</dbReference>
<dbReference type="GO" id="GO:0103068">
    <property type="term" value="F:leukotriene C4 gamma-glutamyl transferase activity"/>
    <property type="evidence" value="ECO:0007669"/>
    <property type="project" value="UniProtKB-EC"/>
</dbReference>
<dbReference type="InterPro" id="IPR043138">
    <property type="entry name" value="GGT_lsub"/>
</dbReference>
<dbReference type="InterPro" id="IPR055262">
    <property type="entry name" value="GGT_CS"/>
</dbReference>
<dbReference type="GO" id="GO:0002951">
    <property type="term" value="F:leukotriene-C(4) hydrolase"/>
    <property type="evidence" value="ECO:0007669"/>
    <property type="project" value="TreeGrafter"/>
</dbReference>
<keyword evidence="4" id="KW-0012">Acyltransferase</keyword>
<dbReference type="Proteomes" id="UP000557315">
    <property type="component" value="Unassembled WGS sequence"/>
</dbReference>
<feature type="non-terminal residue" evidence="6">
    <location>
        <position position="571"/>
    </location>
</feature>
<feature type="binding site" evidence="3">
    <location>
        <begin position="403"/>
        <end position="405"/>
    </location>
    <ligand>
        <name>L-glutamate</name>
        <dbReference type="ChEBI" id="CHEBI:29985"/>
    </ligand>
</feature>
<feature type="binding site" evidence="3">
    <location>
        <position position="478"/>
    </location>
    <ligand>
        <name>L-glutamate</name>
        <dbReference type="ChEBI" id="CHEBI:29985"/>
    </ligand>
</feature>
<comment type="similarity">
    <text evidence="1">Belongs to the gamma-glutamyltransferase family.</text>
</comment>
<comment type="catalytic activity">
    <reaction evidence="4">
        <text>an N-terminal (5-L-glutamyl)-[peptide] + an alpha-amino acid = 5-L-glutamyl amino acid + an N-terminal L-alpha-aminoacyl-[peptide]</text>
        <dbReference type="Rhea" id="RHEA:23904"/>
        <dbReference type="Rhea" id="RHEA-COMP:9780"/>
        <dbReference type="Rhea" id="RHEA-COMP:9795"/>
        <dbReference type="ChEBI" id="CHEBI:77644"/>
        <dbReference type="ChEBI" id="CHEBI:78597"/>
        <dbReference type="ChEBI" id="CHEBI:78599"/>
        <dbReference type="ChEBI" id="CHEBI:78608"/>
        <dbReference type="EC" id="2.3.2.2"/>
    </reaction>
</comment>
<sequence length="571" mass="61090">AMSTGKVCCLVLLTLGVLAVAVTLVAILTQPRCGPQQYLHGAVAADSETCSLIGRNILKSGGTAVDAAIAGLICTSVMNPQSSGLGGGVIFTIYNASTGTVEVINARETVPRGSPHNLLSGCGTGFPIGAPWIGVPGELRGYEEAHKRHGRLPWKALFEPTIKLLSEPLVISPVLNKILHHPAFSGPGKSLCPLLCDGQRFLKLGETFQWPALQQTLRAVAEHGATAFYEGQIGEALVEDVRKAGSSLSLEDLRAYRAEVSTALNITLNNHFTVFAPGPPMGGAVLMFILKVLEVYKFHKGSLATPEEKVETYHRIAEALKFGNMLRPHMSDPAFSEAQEPVETVLSDQFVGVVRERIDTRGDHPLSHYSLLESLYNDKYKSMGTSHISVLAADGSAVSATSTINYPFGSFVYSNQTGIILNNELADFCIANRSIKPEPHGKNNITASALGEKPPSAMVPSILLSKSGDMLVIGGAGGGWIISATTMAIINKLWFGYDLEHAISAPVMHTQGDSVLFEEPFSREVRTGLLGRGHKEKKDKLAMNVVQGISKEGKCISAYSDKRKLGKSAGY</sequence>
<evidence type="ECO:0000256" key="1">
    <source>
        <dbReference type="ARBA" id="ARBA00009381"/>
    </source>
</evidence>
<dbReference type="Gene3D" id="3.60.20.40">
    <property type="match status" value="1"/>
</dbReference>
<comment type="catalytic activity">
    <reaction evidence="4">
        <text>an S-substituted glutathione + H2O = an S-substituted L-cysteinylglycine + L-glutamate</text>
        <dbReference type="Rhea" id="RHEA:59468"/>
        <dbReference type="ChEBI" id="CHEBI:15377"/>
        <dbReference type="ChEBI" id="CHEBI:29985"/>
        <dbReference type="ChEBI" id="CHEBI:90779"/>
        <dbReference type="ChEBI" id="CHEBI:143103"/>
        <dbReference type="EC" id="3.4.19.13"/>
    </reaction>
</comment>
<comment type="pathway">
    <text evidence="4">Sulfur metabolism; glutathione metabolism.</text>
</comment>
<dbReference type="EC" id="2.3.2.2" evidence="4"/>
<protein>
    <recommendedName>
        <fullName evidence="4">Glutathione hydrolase</fullName>
        <ecNumber evidence="4">2.3.2.2</ecNumber>
        <ecNumber evidence="4">3.4.19.13</ecNumber>
    </recommendedName>
    <alternativeName>
        <fullName evidence="4">Gamma-glutamyltransferase</fullName>
    </alternativeName>
    <alternativeName>
        <fullName evidence="4">Gamma-glutamyltranspeptidase</fullName>
    </alternativeName>
</protein>
<proteinExistence type="inferred from homology"/>
<feature type="signal peptide" evidence="5">
    <location>
        <begin position="1"/>
        <end position="19"/>
    </location>
</feature>
<reference evidence="6 7" key="1">
    <citation type="submission" date="2019-09" db="EMBL/GenBank/DDBJ databases">
        <title>Bird 10,000 Genomes (B10K) Project - Family phase.</title>
        <authorList>
            <person name="Zhang G."/>
        </authorList>
    </citation>
    <scope>NUCLEOTIDE SEQUENCE [LARGE SCALE GENOMIC DNA]</scope>
    <source>
        <strain evidence="6">B10K-DU-029-47</strain>
        <tissue evidence="6">Heart</tissue>
    </source>
</reference>
<comment type="function">
    <text evidence="4">Cleaves the gamma-glutamyl peptide bond of glutathione and glutathione conjugates.</text>
</comment>
<dbReference type="SUPFAM" id="SSF56235">
    <property type="entry name" value="N-terminal nucleophile aminohydrolases (Ntn hydrolases)"/>
    <property type="match status" value="1"/>
</dbReference>
<comment type="catalytic activity">
    <reaction evidence="4">
        <text>glutathione + H2O = L-cysteinylglycine + L-glutamate</text>
        <dbReference type="Rhea" id="RHEA:28807"/>
        <dbReference type="ChEBI" id="CHEBI:15377"/>
        <dbReference type="ChEBI" id="CHEBI:29985"/>
        <dbReference type="ChEBI" id="CHEBI:57925"/>
        <dbReference type="ChEBI" id="CHEBI:61694"/>
        <dbReference type="EC" id="3.4.19.13"/>
    </reaction>
</comment>
<dbReference type="GO" id="GO:0005886">
    <property type="term" value="C:plasma membrane"/>
    <property type="evidence" value="ECO:0007669"/>
    <property type="project" value="TreeGrafter"/>
</dbReference>
<dbReference type="PANTHER" id="PTHR11686">
    <property type="entry name" value="GAMMA GLUTAMYL TRANSPEPTIDASE"/>
    <property type="match status" value="1"/>
</dbReference>
<comment type="subcellular location">
    <subcellularLocation>
        <location evidence="4">Membrane</location>
        <topology evidence="4">Single-pass type II membrane protein</topology>
    </subcellularLocation>
</comment>
<dbReference type="GO" id="GO:1901750">
    <property type="term" value="P:leukotriene D4 biosynthetic process"/>
    <property type="evidence" value="ECO:0007669"/>
    <property type="project" value="TreeGrafter"/>
</dbReference>
<dbReference type="PRINTS" id="PR01210">
    <property type="entry name" value="GGTRANSPTASE"/>
</dbReference>
<evidence type="ECO:0000313" key="7">
    <source>
        <dbReference type="Proteomes" id="UP000557315"/>
    </source>
</evidence>
<feature type="non-terminal residue" evidence="6">
    <location>
        <position position="1"/>
    </location>
</feature>
<dbReference type="FunFam" id="1.10.246.130:FF:000001">
    <property type="entry name" value="Gamma-glutamyltransferase 5 isoform 1"/>
    <property type="match status" value="1"/>
</dbReference>
<dbReference type="PROSITE" id="PS00462">
    <property type="entry name" value="G_GLU_TRANSPEPTIDASE"/>
    <property type="match status" value="1"/>
</dbReference>